<dbReference type="Pfam" id="PF08640">
    <property type="entry name" value="U3_assoc_6"/>
    <property type="match status" value="1"/>
</dbReference>
<gene>
    <name evidence="7" type="ORF">BABINDRAFT_32808</name>
</gene>
<dbReference type="SUPFAM" id="SSF48452">
    <property type="entry name" value="TPR-like"/>
    <property type="match status" value="1"/>
</dbReference>
<dbReference type="GO" id="GO:0034511">
    <property type="term" value="F:U3 snoRNA binding"/>
    <property type="evidence" value="ECO:0007669"/>
    <property type="project" value="EnsemblFungi"/>
</dbReference>
<keyword evidence="5" id="KW-0539">Nucleus</keyword>
<accession>A0A1E3QW33</accession>
<evidence type="ECO:0000256" key="4">
    <source>
        <dbReference type="ARBA" id="ARBA00022737"/>
    </source>
</evidence>
<feature type="domain" description="U3 small nucleolar RNA-associated protein 6 N-terminal" evidence="6">
    <location>
        <begin position="9"/>
        <end position="95"/>
    </location>
</feature>
<dbReference type="GO" id="GO:0042802">
    <property type="term" value="F:identical protein binding"/>
    <property type="evidence" value="ECO:0007669"/>
    <property type="project" value="EnsemblFungi"/>
</dbReference>
<dbReference type="InterPro" id="IPR055347">
    <property type="entry name" value="UTP6_N"/>
</dbReference>
<evidence type="ECO:0000259" key="6">
    <source>
        <dbReference type="Pfam" id="PF08640"/>
    </source>
</evidence>
<dbReference type="GO" id="GO:0000472">
    <property type="term" value="P:endonucleolytic cleavage to generate mature 5'-end of SSU-rRNA from (SSU-rRNA, 5.8S rRNA, LSU-rRNA)"/>
    <property type="evidence" value="ECO:0007669"/>
    <property type="project" value="EnsemblFungi"/>
</dbReference>
<dbReference type="GeneID" id="30149455"/>
<dbReference type="Pfam" id="PF23240">
    <property type="entry name" value="HAT_PRP39_N"/>
    <property type="match status" value="1"/>
</dbReference>
<dbReference type="InterPro" id="IPR003107">
    <property type="entry name" value="HAT"/>
</dbReference>
<dbReference type="EMBL" id="KV454427">
    <property type="protein sequence ID" value="ODQ81868.1"/>
    <property type="molecule type" value="Genomic_DNA"/>
</dbReference>
<dbReference type="SMART" id="SM00386">
    <property type="entry name" value="HAT"/>
    <property type="match status" value="3"/>
</dbReference>
<dbReference type="GO" id="GO:0032040">
    <property type="term" value="C:small-subunit processome"/>
    <property type="evidence" value="ECO:0007669"/>
    <property type="project" value="EnsemblFungi"/>
</dbReference>
<keyword evidence="3" id="KW-0698">rRNA processing</keyword>
<protein>
    <recommendedName>
        <fullName evidence="6">U3 small nucleolar RNA-associated protein 6 N-terminal domain-containing protein</fullName>
    </recommendedName>
</protein>
<keyword evidence="4" id="KW-0677">Repeat</keyword>
<reference evidence="8" key="1">
    <citation type="submission" date="2016-05" db="EMBL/GenBank/DDBJ databases">
        <title>Comparative genomics of biotechnologically important yeasts.</title>
        <authorList>
            <consortium name="DOE Joint Genome Institute"/>
            <person name="Riley R."/>
            <person name="Haridas S."/>
            <person name="Wolfe K.H."/>
            <person name="Lopes M.R."/>
            <person name="Hittinger C.T."/>
            <person name="Goker M."/>
            <person name="Salamov A."/>
            <person name="Wisecaver J."/>
            <person name="Long T.M."/>
            <person name="Aerts A.L."/>
            <person name="Barry K."/>
            <person name="Choi C."/>
            <person name="Clum A."/>
            <person name="Coughlan A.Y."/>
            <person name="Deshpande S."/>
            <person name="Douglass A.P."/>
            <person name="Hanson S.J."/>
            <person name="Klenk H.-P."/>
            <person name="Labutti K."/>
            <person name="Lapidus A."/>
            <person name="Lindquist E."/>
            <person name="Lipzen A."/>
            <person name="Meier-Kolthoff J.P."/>
            <person name="Ohm R.A."/>
            <person name="Otillar R.P."/>
            <person name="Pangilinan J."/>
            <person name="Peng Y."/>
            <person name="Rokas A."/>
            <person name="Rosa C.A."/>
            <person name="Scheuner C."/>
            <person name="Sibirny A.A."/>
            <person name="Slot J.C."/>
            <person name="Stielow J.B."/>
            <person name="Sun H."/>
            <person name="Kurtzman C.P."/>
            <person name="Blackwell M."/>
            <person name="Grigoriev I.V."/>
            <person name="Jeffries T.W."/>
        </authorList>
    </citation>
    <scope>NUCLEOTIDE SEQUENCE [LARGE SCALE GENOMIC DNA]</scope>
    <source>
        <strain evidence="8">NRRL Y-12698</strain>
    </source>
</reference>
<dbReference type="Gene3D" id="1.25.40.10">
    <property type="entry name" value="Tetratricopeptide repeat domain"/>
    <property type="match status" value="1"/>
</dbReference>
<dbReference type="Proteomes" id="UP000094336">
    <property type="component" value="Unassembled WGS sequence"/>
</dbReference>
<keyword evidence="8" id="KW-1185">Reference proteome</keyword>
<evidence type="ECO:0000256" key="1">
    <source>
        <dbReference type="ARBA" id="ARBA00004604"/>
    </source>
</evidence>
<dbReference type="InterPro" id="IPR011990">
    <property type="entry name" value="TPR-like_helical_dom_sf"/>
</dbReference>
<evidence type="ECO:0000313" key="7">
    <source>
        <dbReference type="EMBL" id="ODQ81868.1"/>
    </source>
</evidence>
<dbReference type="STRING" id="984486.A0A1E3QW33"/>
<evidence type="ECO:0000256" key="3">
    <source>
        <dbReference type="ARBA" id="ARBA00022552"/>
    </source>
</evidence>
<evidence type="ECO:0000313" key="8">
    <source>
        <dbReference type="Proteomes" id="UP000094336"/>
    </source>
</evidence>
<dbReference type="PANTHER" id="PTHR23271:SF1">
    <property type="entry name" value="U3 SMALL NUCLEOLAR RNA-ASSOCIATED PROTEIN 6 HOMOLOG"/>
    <property type="match status" value="1"/>
</dbReference>
<dbReference type="AlphaFoldDB" id="A0A1E3QW33"/>
<proteinExistence type="inferred from homology"/>
<comment type="subcellular location">
    <subcellularLocation>
        <location evidence="1">Nucleus</location>
        <location evidence="1">Nucleolus</location>
    </subcellularLocation>
</comment>
<dbReference type="OrthoDB" id="28112at2759"/>
<evidence type="ECO:0000256" key="5">
    <source>
        <dbReference type="ARBA" id="ARBA00023242"/>
    </source>
</evidence>
<organism evidence="7 8">
    <name type="scientific">Babjeviella inositovora NRRL Y-12698</name>
    <dbReference type="NCBI Taxonomy" id="984486"/>
    <lineage>
        <taxon>Eukaryota</taxon>
        <taxon>Fungi</taxon>
        <taxon>Dikarya</taxon>
        <taxon>Ascomycota</taxon>
        <taxon>Saccharomycotina</taxon>
        <taxon>Pichiomycetes</taxon>
        <taxon>Serinales incertae sedis</taxon>
        <taxon>Babjeviella</taxon>
    </lineage>
</organism>
<dbReference type="RefSeq" id="XP_018987196.1">
    <property type="nucleotide sequence ID" value="XM_019131602.1"/>
</dbReference>
<dbReference type="GO" id="GO:0000447">
    <property type="term" value="P:endonucleolytic cleavage in ITS1 to separate SSU-rRNA from 5.8S rRNA and LSU-rRNA from tricistronic rRNA transcript (SSU-rRNA, 5.8S rRNA, LSU-rRNA)"/>
    <property type="evidence" value="ECO:0007669"/>
    <property type="project" value="EnsemblFungi"/>
</dbReference>
<evidence type="ECO:0000256" key="2">
    <source>
        <dbReference type="ARBA" id="ARBA00010734"/>
    </source>
</evidence>
<sequence length="435" mass="50553">MAEKVRYYLEQSVPELEDLKRKGLFDKGEITMIMRRRTDFEHRITGRGAKPRDFLKYTEFETNLEKLRKKRYVRLSRAGLIETKPSISDWAGMRRVLFVFDRATRKFPGDLNIWGSYLRFARKNGAIKVIYRAYTRLLQLQPRNVDAWISAAKYEFEDNANAKGARTLLQKGLRFNPESMTLWLSYAKFELAYITRLLARRRVLGLITEKQQQEQMDSEQQDVAKSVESSANLAIDEPDHTSDKIVLPSVTNEDLREELNQLPEADINMLGNPDTNPALRGNVVLAVFDVAMPSLLKTMPSDEFNAARKVDRAYEIAHEFLAVFDQFTELDRPYLSGHVVDYLNQELPNDARTKMLDVVLPLRTMSFDDNEFATTLQFVVNKFIAYKSKMQEQAQKDDFTAMFTTYLQERFLQSDPQPTERIQTLLQAIIKKVRN</sequence>
<dbReference type="PANTHER" id="PTHR23271">
    <property type="entry name" value="HEPATOCELLULAR CARCINOMA-ASSOCIATED ANTIGEN 66"/>
    <property type="match status" value="1"/>
</dbReference>
<dbReference type="GO" id="GO:0034388">
    <property type="term" value="C:Pwp2p-containing subcomplex of 90S preribosome"/>
    <property type="evidence" value="ECO:0007669"/>
    <property type="project" value="EnsemblFungi"/>
</dbReference>
<name>A0A1E3QW33_9ASCO</name>
<dbReference type="InterPro" id="IPR013949">
    <property type="entry name" value="Utp6"/>
</dbReference>
<dbReference type="GO" id="GO:0000480">
    <property type="term" value="P:endonucleolytic cleavage in 5'-ETS of tricistronic rRNA transcript (SSU-rRNA, 5.8S rRNA, LSU-rRNA)"/>
    <property type="evidence" value="ECO:0007669"/>
    <property type="project" value="EnsemblFungi"/>
</dbReference>
<comment type="similarity">
    <text evidence="2">Belongs to the UTP6 family.</text>
</comment>